<sequence>MPNVWRPFGAHASIEMSCCGDPVMVVRRLATPLPPRSVKCQKQIRQEVKTMKKYSKPTVESVSKSTMLRDNA</sequence>
<keyword evidence="3" id="KW-1185">Reference proteome</keyword>
<name>A0ABW7SX48_9ACTN</name>
<organism evidence="2 3">
    <name type="scientific">Micromonospora rubida</name>
    <dbReference type="NCBI Taxonomy" id="2697657"/>
    <lineage>
        <taxon>Bacteria</taxon>
        <taxon>Bacillati</taxon>
        <taxon>Actinomycetota</taxon>
        <taxon>Actinomycetes</taxon>
        <taxon>Micromonosporales</taxon>
        <taxon>Micromonosporaceae</taxon>
        <taxon>Micromonospora</taxon>
    </lineage>
</organism>
<proteinExistence type="predicted"/>
<feature type="region of interest" description="Disordered" evidence="1">
    <location>
        <begin position="51"/>
        <end position="72"/>
    </location>
</feature>
<evidence type="ECO:0000313" key="3">
    <source>
        <dbReference type="Proteomes" id="UP001611075"/>
    </source>
</evidence>
<gene>
    <name evidence="2" type="ORF">ACH4OY_29895</name>
</gene>
<evidence type="ECO:0000313" key="2">
    <source>
        <dbReference type="EMBL" id="MFI0796867.1"/>
    </source>
</evidence>
<evidence type="ECO:0000256" key="1">
    <source>
        <dbReference type="SAM" id="MobiDB-lite"/>
    </source>
</evidence>
<reference evidence="2 3" key="1">
    <citation type="submission" date="2024-10" db="EMBL/GenBank/DDBJ databases">
        <title>The Natural Products Discovery Center: Release of the First 8490 Sequenced Strains for Exploring Actinobacteria Biosynthetic Diversity.</title>
        <authorList>
            <person name="Kalkreuter E."/>
            <person name="Kautsar S.A."/>
            <person name="Yang D."/>
            <person name="Bader C.D."/>
            <person name="Teijaro C.N."/>
            <person name="Fluegel L."/>
            <person name="Davis C.M."/>
            <person name="Simpson J.R."/>
            <person name="Lauterbach L."/>
            <person name="Steele A.D."/>
            <person name="Gui C."/>
            <person name="Meng S."/>
            <person name="Li G."/>
            <person name="Viehrig K."/>
            <person name="Ye F."/>
            <person name="Su P."/>
            <person name="Kiefer A.F."/>
            <person name="Nichols A."/>
            <person name="Cepeda A.J."/>
            <person name="Yan W."/>
            <person name="Fan B."/>
            <person name="Jiang Y."/>
            <person name="Adhikari A."/>
            <person name="Zheng C.-J."/>
            <person name="Schuster L."/>
            <person name="Cowan T.M."/>
            <person name="Smanski M.J."/>
            <person name="Chevrette M.G."/>
            <person name="De Carvalho L.P.S."/>
            <person name="Shen B."/>
        </authorList>
    </citation>
    <scope>NUCLEOTIDE SEQUENCE [LARGE SCALE GENOMIC DNA]</scope>
    <source>
        <strain evidence="2 3">NPDC021253</strain>
    </source>
</reference>
<dbReference type="EMBL" id="JBIRPU010000036">
    <property type="protein sequence ID" value="MFI0796867.1"/>
    <property type="molecule type" value="Genomic_DNA"/>
</dbReference>
<feature type="compositionally biased region" description="Polar residues" evidence="1">
    <location>
        <begin position="58"/>
        <end position="72"/>
    </location>
</feature>
<accession>A0ABW7SX48</accession>
<dbReference type="Proteomes" id="UP001611075">
    <property type="component" value="Unassembled WGS sequence"/>
</dbReference>
<dbReference type="RefSeq" id="WP_396685380.1">
    <property type="nucleotide sequence ID" value="NZ_JBIRPU010000036.1"/>
</dbReference>
<protein>
    <submittedName>
        <fullName evidence="2">Uncharacterized protein</fullName>
    </submittedName>
</protein>
<comment type="caution">
    <text evidence="2">The sequence shown here is derived from an EMBL/GenBank/DDBJ whole genome shotgun (WGS) entry which is preliminary data.</text>
</comment>